<organism evidence="2">
    <name type="scientific">Macaca fascicularis</name>
    <name type="common">Crab-eating macaque</name>
    <name type="synonym">Cynomolgus monkey</name>
    <dbReference type="NCBI Taxonomy" id="9541"/>
    <lineage>
        <taxon>Eukaryota</taxon>
        <taxon>Metazoa</taxon>
        <taxon>Chordata</taxon>
        <taxon>Craniata</taxon>
        <taxon>Vertebrata</taxon>
        <taxon>Euteleostomi</taxon>
        <taxon>Mammalia</taxon>
        <taxon>Eutheria</taxon>
        <taxon>Euarchontoglires</taxon>
        <taxon>Primates</taxon>
        <taxon>Haplorrhini</taxon>
        <taxon>Catarrhini</taxon>
        <taxon>Cercopithecidae</taxon>
        <taxon>Cercopithecinae</taxon>
        <taxon>Macaca</taxon>
    </lineage>
</organism>
<reference evidence="2" key="1">
    <citation type="submission" date="2001-06" db="EMBL/GenBank/DDBJ databases">
        <title>Isolation of full-length cDNA clones from macaque brain cDNA libraries.</title>
        <authorList>
            <person name="Osada N."/>
            <person name="Hida M."/>
            <person name="Kusuda J."/>
            <person name="Tanuma R."/>
            <person name="Iseki K."/>
            <person name="Hirai M."/>
            <person name="Terao K."/>
            <person name="Suzuki Y."/>
            <person name="Sugano S."/>
            <person name="Hashimoto K."/>
        </authorList>
    </citation>
    <scope>NUCLEOTIDE SEQUENCE</scope>
    <source>
        <tissue evidence="2">Medulla oblogata</tissue>
    </source>
</reference>
<accession>Q95KB3</accession>
<evidence type="ECO:0000313" key="2">
    <source>
        <dbReference type="EMBL" id="BAB60759.1"/>
    </source>
</evidence>
<dbReference type="AlphaFoldDB" id="Q95KB3"/>
<feature type="region of interest" description="Disordered" evidence="1">
    <location>
        <begin position="70"/>
        <end position="125"/>
    </location>
</feature>
<proteinExistence type="evidence at transcript level"/>
<protein>
    <submittedName>
        <fullName evidence="2">Uncharacterized protein</fullName>
    </submittedName>
</protein>
<sequence length="153" mass="16810">MFCRTSGNFGITYPLPILGKVLLLADPSEASVWCMWAVFPSSAWVMNKRAVWPESWGRLGRAHRLCDLGSGRTPPSPRPCRCTTERPTSGAGASTCPRPSLAGPPVSAPWSRGQRTKRRKAKARGTRINAWNIRRRHGHLETLSCASAKPGNF</sequence>
<name>Q95KB3_MACFA</name>
<dbReference type="EMBL" id="AB063007">
    <property type="protein sequence ID" value="BAB60759.1"/>
    <property type="molecule type" value="mRNA"/>
</dbReference>
<evidence type="ECO:0000256" key="1">
    <source>
        <dbReference type="SAM" id="MobiDB-lite"/>
    </source>
</evidence>
<feature type="compositionally biased region" description="Low complexity" evidence="1">
    <location>
        <begin position="79"/>
        <end position="89"/>
    </location>
</feature>
<feature type="compositionally biased region" description="Basic residues" evidence="1">
    <location>
        <begin position="114"/>
        <end position="125"/>
    </location>
</feature>